<accession>A0A371EP34</accession>
<evidence type="ECO:0000313" key="2">
    <source>
        <dbReference type="Proteomes" id="UP000257109"/>
    </source>
</evidence>
<sequence>MDIRKIIFHRLTPAYGPSGVISWIIKQKFDEPWPSWKKVQLEVGPLSEAKYQSHFLSKRVHAFSKYRNGHDCATWIPPNVRTILDEHWGSIAKENQAIDKRASTYCCGFISTLVHYKKWLYNFNGCQVLER</sequence>
<evidence type="ECO:0000313" key="1">
    <source>
        <dbReference type="EMBL" id="RDX67811.1"/>
    </source>
</evidence>
<feature type="non-terminal residue" evidence="1">
    <location>
        <position position="1"/>
    </location>
</feature>
<dbReference type="Proteomes" id="UP000257109">
    <property type="component" value="Unassembled WGS sequence"/>
</dbReference>
<comment type="caution">
    <text evidence="1">The sequence shown here is derived from an EMBL/GenBank/DDBJ whole genome shotgun (WGS) entry which is preliminary data.</text>
</comment>
<dbReference type="EMBL" id="QJKJ01012825">
    <property type="protein sequence ID" value="RDX67811.1"/>
    <property type="molecule type" value="Genomic_DNA"/>
</dbReference>
<gene>
    <name evidence="1" type="ORF">CR513_53270</name>
</gene>
<name>A0A371EP34_MUCPR</name>
<proteinExistence type="predicted"/>
<organism evidence="1 2">
    <name type="scientific">Mucuna pruriens</name>
    <name type="common">Velvet bean</name>
    <name type="synonym">Dolichos pruriens</name>
    <dbReference type="NCBI Taxonomy" id="157652"/>
    <lineage>
        <taxon>Eukaryota</taxon>
        <taxon>Viridiplantae</taxon>
        <taxon>Streptophyta</taxon>
        <taxon>Embryophyta</taxon>
        <taxon>Tracheophyta</taxon>
        <taxon>Spermatophyta</taxon>
        <taxon>Magnoliopsida</taxon>
        <taxon>eudicotyledons</taxon>
        <taxon>Gunneridae</taxon>
        <taxon>Pentapetalae</taxon>
        <taxon>rosids</taxon>
        <taxon>fabids</taxon>
        <taxon>Fabales</taxon>
        <taxon>Fabaceae</taxon>
        <taxon>Papilionoideae</taxon>
        <taxon>50 kb inversion clade</taxon>
        <taxon>NPAAA clade</taxon>
        <taxon>indigoferoid/millettioid clade</taxon>
        <taxon>Phaseoleae</taxon>
        <taxon>Mucuna</taxon>
    </lineage>
</organism>
<dbReference type="OrthoDB" id="1429956at2759"/>
<reference evidence="1" key="1">
    <citation type="submission" date="2018-05" db="EMBL/GenBank/DDBJ databases">
        <title>Draft genome of Mucuna pruriens seed.</title>
        <authorList>
            <person name="Nnadi N.E."/>
            <person name="Vos R."/>
            <person name="Hasami M.H."/>
            <person name="Devisetty U.K."/>
            <person name="Aguiy J.C."/>
        </authorList>
    </citation>
    <scope>NUCLEOTIDE SEQUENCE [LARGE SCALE GENOMIC DNA]</scope>
    <source>
        <strain evidence="1">JCA_2017</strain>
    </source>
</reference>
<dbReference type="AlphaFoldDB" id="A0A371EP34"/>
<keyword evidence="2" id="KW-1185">Reference proteome</keyword>
<protein>
    <submittedName>
        <fullName evidence="1">Uncharacterized protein</fullName>
    </submittedName>
</protein>